<dbReference type="RefSeq" id="WP_380653732.1">
    <property type="nucleotide sequence ID" value="NZ_JBHRVQ010000001.1"/>
</dbReference>
<comment type="caution">
    <text evidence="1">The sequence shown here is derived from an EMBL/GenBank/DDBJ whole genome shotgun (WGS) entry which is preliminary data.</text>
</comment>
<name>A0ABV7N437_9STAP</name>
<gene>
    <name evidence="1" type="ORF">ACFOEO_07260</name>
</gene>
<dbReference type="InterPro" id="IPR010434">
    <property type="entry name" value="DUF1033"/>
</dbReference>
<dbReference type="Pfam" id="PF06279">
    <property type="entry name" value="DUF1033"/>
    <property type="match status" value="1"/>
</dbReference>
<keyword evidence="2" id="KW-1185">Reference proteome</keyword>
<proteinExistence type="predicted"/>
<evidence type="ECO:0000313" key="1">
    <source>
        <dbReference type="EMBL" id="MFC3388364.1"/>
    </source>
</evidence>
<sequence length="96" mass="11654">MLSIVILKADYEGWWLFEGWQDNIIRQFNYDTEEEMREAYTELKQDMKQKFHSYKEGKYDLTAFFNGCELEYCDDCDEALQIYYTPIMIKDGQIFV</sequence>
<dbReference type="Proteomes" id="UP001595637">
    <property type="component" value="Unassembled WGS sequence"/>
</dbReference>
<protein>
    <submittedName>
        <fullName evidence="1">DUF1033 family protein</fullName>
    </submittedName>
</protein>
<organism evidence="1 2">
    <name type="scientific">Salinicoccus sesuvii</name>
    <dbReference type="NCBI Taxonomy" id="868281"/>
    <lineage>
        <taxon>Bacteria</taxon>
        <taxon>Bacillati</taxon>
        <taxon>Bacillota</taxon>
        <taxon>Bacilli</taxon>
        <taxon>Bacillales</taxon>
        <taxon>Staphylococcaceae</taxon>
        <taxon>Salinicoccus</taxon>
    </lineage>
</organism>
<reference evidence="2" key="1">
    <citation type="journal article" date="2019" name="Int. J. Syst. Evol. Microbiol.">
        <title>The Global Catalogue of Microorganisms (GCM) 10K type strain sequencing project: providing services to taxonomists for standard genome sequencing and annotation.</title>
        <authorList>
            <consortium name="The Broad Institute Genomics Platform"/>
            <consortium name="The Broad Institute Genome Sequencing Center for Infectious Disease"/>
            <person name="Wu L."/>
            <person name="Ma J."/>
        </authorList>
    </citation>
    <scope>NUCLEOTIDE SEQUENCE [LARGE SCALE GENOMIC DNA]</scope>
    <source>
        <strain evidence="2">CCM 7756</strain>
    </source>
</reference>
<dbReference type="EMBL" id="JBHRVQ010000001">
    <property type="protein sequence ID" value="MFC3388364.1"/>
    <property type="molecule type" value="Genomic_DNA"/>
</dbReference>
<evidence type="ECO:0000313" key="2">
    <source>
        <dbReference type="Proteomes" id="UP001595637"/>
    </source>
</evidence>
<accession>A0ABV7N437</accession>